<dbReference type="AlphaFoldDB" id="A0A7G9TCF8"/>
<accession>A0A7G9TCF8</accession>
<evidence type="ECO:0000313" key="2">
    <source>
        <dbReference type="Proteomes" id="UP000515838"/>
    </source>
</evidence>
<name>A0A7G9TCF8_PSEMX</name>
<dbReference type="Proteomes" id="UP000515838">
    <property type="component" value="Chromosome"/>
</dbReference>
<protein>
    <submittedName>
        <fullName evidence="1">Uncharacterized protein</fullName>
    </submittedName>
</protein>
<dbReference type="RefSeq" id="WP_187573297.1">
    <property type="nucleotide sequence ID" value="NZ_CP060731.1"/>
</dbReference>
<evidence type="ECO:0000313" key="1">
    <source>
        <dbReference type="EMBL" id="QNN77783.1"/>
    </source>
</evidence>
<sequence length="210" mass="22527">MDCRHPLVPTVAGMLLVAGARVHAGEAGTPGRLQVTGGDFPALVMVVPDDHAGGSRDAMPGCDRIRARRLDELPPGWSSRVAQVELDCEEALADDAQQALTAVTARARLRADQVHLAGLPVLEVRLMDSSRWGDHQYVVDAPYEQAAPPLRRFLETACQARALAGETQVPCTMVDTGDGLYLATGDTSGRWIHADPDHAGQTLYVEAWAD</sequence>
<dbReference type="GeneID" id="81472918"/>
<gene>
    <name evidence="1" type="ORF">IAE60_18150</name>
</gene>
<organism evidence="1 2">
    <name type="scientific">Pseudoxanthomonas mexicana</name>
    <dbReference type="NCBI Taxonomy" id="128785"/>
    <lineage>
        <taxon>Bacteria</taxon>
        <taxon>Pseudomonadati</taxon>
        <taxon>Pseudomonadota</taxon>
        <taxon>Gammaproteobacteria</taxon>
        <taxon>Lysobacterales</taxon>
        <taxon>Lysobacteraceae</taxon>
        <taxon>Pseudoxanthomonas</taxon>
    </lineage>
</organism>
<reference evidence="1 2" key="1">
    <citation type="submission" date="2020-08" db="EMBL/GenBank/DDBJ databases">
        <title>Streptomycin Non-resistant strain, P. mexicana.</title>
        <authorList>
            <person name="Ganesh-Kumar S."/>
            <person name="Zhe T."/>
            <person name="Yu Z."/>
            <person name="Min Y."/>
        </authorList>
    </citation>
    <scope>NUCLEOTIDE SEQUENCE [LARGE SCALE GENOMIC DNA]</scope>
    <source>
        <strain evidence="1 2">GTZY2</strain>
    </source>
</reference>
<proteinExistence type="predicted"/>
<dbReference type="EMBL" id="CP060731">
    <property type="protein sequence ID" value="QNN77783.1"/>
    <property type="molecule type" value="Genomic_DNA"/>
</dbReference>